<dbReference type="EMBL" id="LSRX01001092">
    <property type="protein sequence ID" value="OLP83799.1"/>
    <property type="molecule type" value="Genomic_DNA"/>
</dbReference>
<proteinExistence type="predicted"/>
<evidence type="ECO:0008006" key="3">
    <source>
        <dbReference type="Google" id="ProtNLM"/>
    </source>
</evidence>
<evidence type="ECO:0000313" key="2">
    <source>
        <dbReference type="Proteomes" id="UP000186817"/>
    </source>
</evidence>
<evidence type="ECO:0000313" key="1">
    <source>
        <dbReference type="EMBL" id="OLP83799.1"/>
    </source>
</evidence>
<dbReference type="InterPro" id="IPR029044">
    <property type="entry name" value="Nucleotide-diphossugar_trans"/>
</dbReference>
<reference evidence="1 2" key="1">
    <citation type="submission" date="2016-02" db="EMBL/GenBank/DDBJ databases">
        <title>Genome analysis of coral dinoflagellate symbionts highlights evolutionary adaptations to a symbiotic lifestyle.</title>
        <authorList>
            <person name="Aranda M."/>
            <person name="Li Y."/>
            <person name="Liew Y.J."/>
            <person name="Baumgarten S."/>
            <person name="Simakov O."/>
            <person name="Wilson M."/>
            <person name="Piel J."/>
            <person name="Ashoor H."/>
            <person name="Bougouffa S."/>
            <person name="Bajic V.B."/>
            <person name="Ryu T."/>
            <person name="Ravasi T."/>
            <person name="Bayer T."/>
            <person name="Micklem G."/>
            <person name="Kim H."/>
            <person name="Bhak J."/>
            <person name="Lajeunesse T.C."/>
            <person name="Voolstra C.R."/>
        </authorList>
    </citation>
    <scope>NUCLEOTIDE SEQUENCE [LARGE SCALE GENOMIC DNA]</scope>
    <source>
        <strain evidence="1 2">CCMP2467</strain>
    </source>
</reference>
<gene>
    <name evidence="1" type="ORF">AK812_SmicGene35403</name>
</gene>
<comment type="caution">
    <text evidence="1">The sequence shown here is derived from an EMBL/GenBank/DDBJ whole genome shotgun (WGS) entry which is preliminary data.</text>
</comment>
<dbReference type="Proteomes" id="UP000186817">
    <property type="component" value="Unassembled WGS sequence"/>
</dbReference>
<dbReference type="OrthoDB" id="410219at2759"/>
<dbReference type="Gene3D" id="3.90.550.10">
    <property type="entry name" value="Spore Coat Polysaccharide Biosynthesis Protein SpsA, Chain A"/>
    <property type="match status" value="1"/>
</dbReference>
<keyword evidence="2" id="KW-1185">Reference proteome</keyword>
<organism evidence="1 2">
    <name type="scientific">Symbiodinium microadriaticum</name>
    <name type="common">Dinoflagellate</name>
    <name type="synonym">Zooxanthella microadriatica</name>
    <dbReference type="NCBI Taxonomy" id="2951"/>
    <lineage>
        <taxon>Eukaryota</taxon>
        <taxon>Sar</taxon>
        <taxon>Alveolata</taxon>
        <taxon>Dinophyceae</taxon>
        <taxon>Suessiales</taxon>
        <taxon>Symbiodiniaceae</taxon>
        <taxon>Symbiodinium</taxon>
    </lineage>
</organism>
<dbReference type="AlphaFoldDB" id="A0A1Q9CLJ9"/>
<name>A0A1Q9CLJ9_SYMMI</name>
<accession>A0A1Q9CLJ9</accession>
<dbReference type="Gene3D" id="2.80.10.50">
    <property type="match status" value="1"/>
</dbReference>
<protein>
    <recommendedName>
        <fullName evidence="3">Nucleotide-diphospho-sugar transferase domain-containing protein</fullName>
    </recommendedName>
</protein>
<sequence length="915" mass="101344">MPRSGPRSPQCEAVDFCKKFLSSAGVTACAFMVLRNFRMTAGGISLHGGELGNPRIEATSIPMSPAAGSPQTATTHLPREDVKSFVVQPSVPTTVMGSLPLELATTAAPAAATTAFVYDGHFLHNLSAARPGCRGCCNSGAQIVDCLNVEKCAASGPEKGKFALVLSHWGMPSESMLQSIRSMKAAAAAANWADILLVMLQKDADRISPKIQKLLNRWEIKLHVVDWDVPPDSMFYPKHDWCGHQDLIRLHVLALDTYDAVAYYDADCEFQGDITPVLRCAATGKLLTTNGGVGESLNVGFIAVRPDRRLLEAARLFARKNNFSVQHGWGNSGWKPCGGYFVGGECGQGFMYSLFYSGSASARRALEGAGVWENGVFQAAQIDRCIWNYQTSYQCRPDFDCERVRVHHKPTRERGTDRNECEKLRFREKRKEMARRRREERKVQGFSSEGVLLLHSGGFCVRPSDEAFGQGAVLLLRSCALPPAEQNLHMVPVDADDDDEESLGIVQLRIGRHCAYPHGDDMDAEPRLSIAADCSTPHSFLFKRLRAQANGFLLQHTSSRNCIHPFEGQEQPKDGTELLLHSDCSQGRRALTFQEGNAGGLKVRQPQREAPCEYMKSSPQSSRPGKPCIPPAKFWPYRGKTSWRMELGQRILDAVTPVIQEEQCKGFFLYGDVTWCNVAFAKTPPASVGLSYGIEERDIWSELISQKMLPTKLYDCFIPPERSMPMSGKSPNGTRRCQGVEKQPCYATKYESYRICLGAKATVQDGRSFETLHSHLHGMPPLSVHLKIDTEGSEWPVLDALLSSDDIHKLRTLDMEVHFGWTGSFPGQLSAKEQLALQVATMEKLRESFYCTGSTLEVYREGWRPKDSAMASLSAAMNFEHGDGDEDYLPNGNDAIDDWCDMTELDGDKTSADQH</sequence>